<accession>A0AAV4F3F0</accession>
<feature type="compositionally biased region" description="Polar residues" evidence="1">
    <location>
        <begin position="240"/>
        <end position="257"/>
    </location>
</feature>
<feature type="compositionally biased region" description="Polar residues" evidence="1">
    <location>
        <begin position="389"/>
        <end position="404"/>
    </location>
</feature>
<feature type="compositionally biased region" description="Polar residues" evidence="1">
    <location>
        <begin position="93"/>
        <end position="109"/>
    </location>
</feature>
<gene>
    <name evidence="2" type="ORF">ElyMa_005578900</name>
</gene>
<sequence>MRRTRIITRSRVRPPESTSSLSSQPHLPRDNTDNYNRPLPGYSMCTNSSSSGSHNLNYDRSKQWGEATQLLTSVQHGPKQSSHKRKSRKSVIRPTQHQPILSSNDSSSPRAVASHTAARRRRHGDNNSFFNSSSLCSSGAIVIQKESISVNRKDLSLARENAGPPTSRSRSRSDSKLVRQQQSKSEPLEHKVSIPNISMLLKNGEASELPANKDHIQSSTAREESKYVRHSKSRPLCVEKQTQSSPSPSRATTSCQGNSSSTDNSISICSSHHLNTEAESDILNSDFHRKNNNNVHRHQQQLESHSSLLISSRQFDSPDKIYSIVDFYDKNLCNKVSECDQVFEKSKHSSELTGSIHENTTIHATNRSRHHKSKHSPPSLDRSDLVKNARNTSRFSNQRKAQLNRPQARNLGIGLYFARVLRDTQRSNLSHDTSLDSAGCTLYKCLQNKSKKETKSECPRGGFYCDTSTEDPSEDNTVSDSLYHSSGGFYWDTGTEDPSEDNTFSDSLYHSSGGFYCDTGTEDPSEDCAGSDTIGSFYCDTEDSVKHNNEAEQEQTRVFGDNLTRQHACAEEQVDASKITNEKNNEYTEVFEPLEQRESQPPPDCSHLEFVNLEHVIENIGMLEGEKTNNHVCISKEEGFINTSHPESTSNKDRQEDIAVVPATLPRRKKRRRVRRPRAARGVEGCGVDKDETEAADLDYHQAACISCSSLSSAESSVCCSPACRETFTGTPTAIVAAVAASLSSPERLRICSSPSFTYDPDIANQIPFYFTEPDDYNIEDAADTSVPPSSSLLPTISPLPNFTDEHLRDEEHFPDNGLIIRSKALPVVENDSAENVDEEDSGRSSSCDWDEFDNDSLLLEVAAKCCETSLLSTVLTDISGCRSSSLNALSDTPSSCESSVERQAQAVADDTCSIATVSDDVFSDGATNTSGESLADDLGRFYCLCVGVFRDIFKKYIG</sequence>
<evidence type="ECO:0000313" key="3">
    <source>
        <dbReference type="Proteomes" id="UP000762676"/>
    </source>
</evidence>
<evidence type="ECO:0000256" key="1">
    <source>
        <dbReference type="SAM" id="MobiDB-lite"/>
    </source>
</evidence>
<feature type="compositionally biased region" description="Basic residues" evidence="1">
    <location>
        <begin position="1"/>
        <end position="12"/>
    </location>
</feature>
<reference evidence="2 3" key="1">
    <citation type="journal article" date="2021" name="Elife">
        <title>Chloroplast acquisition without the gene transfer in kleptoplastic sea slugs, Plakobranchus ocellatus.</title>
        <authorList>
            <person name="Maeda T."/>
            <person name="Takahashi S."/>
            <person name="Yoshida T."/>
            <person name="Shimamura S."/>
            <person name="Takaki Y."/>
            <person name="Nagai Y."/>
            <person name="Toyoda A."/>
            <person name="Suzuki Y."/>
            <person name="Arimoto A."/>
            <person name="Ishii H."/>
            <person name="Satoh N."/>
            <person name="Nishiyama T."/>
            <person name="Hasebe M."/>
            <person name="Maruyama T."/>
            <person name="Minagawa J."/>
            <person name="Obokata J."/>
            <person name="Shigenobu S."/>
        </authorList>
    </citation>
    <scope>NUCLEOTIDE SEQUENCE [LARGE SCALE GENOMIC DNA]</scope>
</reference>
<proteinExistence type="predicted"/>
<evidence type="ECO:0000313" key="2">
    <source>
        <dbReference type="EMBL" id="GFR67263.1"/>
    </source>
</evidence>
<organism evidence="2 3">
    <name type="scientific">Elysia marginata</name>
    <dbReference type="NCBI Taxonomy" id="1093978"/>
    <lineage>
        <taxon>Eukaryota</taxon>
        <taxon>Metazoa</taxon>
        <taxon>Spiralia</taxon>
        <taxon>Lophotrochozoa</taxon>
        <taxon>Mollusca</taxon>
        <taxon>Gastropoda</taxon>
        <taxon>Heterobranchia</taxon>
        <taxon>Euthyneura</taxon>
        <taxon>Panpulmonata</taxon>
        <taxon>Sacoglossa</taxon>
        <taxon>Placobranchoidea</taxon>
        <taxon>Plakobranchidae</taxon>
        <taxon>Elysia</taxon>
    </lineage>
</organism>
<feature type="compositionally biased region" description="Basic residues" evidence="1">
    <location>
        <begin position="81"/>
        <end position="91"/>
    </location>
</feature>
<protein>
    <submittedName>
        <fullName evidence="2">Uncharacterized protein</fullName>
    </submittedName>
</protein>
<dbReference type="EMBL" id="BMAT01011134">
    <property type="protein sequence ID" value="GFR67263.1"/>
    <property type="molecule type" value="Genomic_DNA"/>
</dbReference>
<keyword evidence="3" id="KW-1185">Reference proteome</keyword>
<feature type="compositionally biased region" description="Polar residues" evidence="1">
    <location>
        <begin position="16"/>
        <end position="25"/>
    </location>
</feature>
<feature type="region of interest" description="Disordered" evidence="1">
    <location>
        <begin position="154"/>
        <end position="192"/>
    </location>
</feature>
<dbReference type="AlphaFoldDB" id="A0AAV4F3F0"/>
<feature type="region of interest" description="Disordered" evidence="1">
    <location>
        <begin position="73"/>
        <end position="131"/>
    </location>
</feature>
<feature type="compositionally biased region" description="Basic residues" evidence="1">
    <location>
        <begin position="366"/>
        <end position="375"/>
    </location>
</feature>
<feature type="region of interest" description="Disordered" evidence="1">
    <location>
        <begin position="1"/>
        <end position="59"/>
    </location>
</feature>
<feature type="region of interest" description="Disordered" evidence="1">
    <location>
        <begin position="208"/>
        <end position="266"/>
    </location>
</feature>
<feature type="compositionally biased region" description="Polar residues" evidence="1">
    <location>
        <begin position="351"/>
        <end position="365"/>
    </location>
</feature>
<feature type="region of interest" description="Disordered" evidence="1">
    <location>
        <begin position="347"/>
        <end position="404"/>
    </location>
</feature>
<comment type="caution">
    <text evidence="2">The sequence shown here is derived from an EMBL/GenBank/DDBJ whole genome shotgun (WGS) entry which is preliminary data.</text>
</comment>
<feature type="compositionally biased region" description="Basic and acidic residues" evidence="1">
    <location>
        <begin position="211"/>
        <end position="227"/>
    </location>
</feature>
<name>A0AAV4F3F0_9GAST</name>
<feature type="compositionally biased region" description="Polar residues" evidence="1">
    <location>
        <begin position="44"/>
        <end position="56"/>
    </location>
</feature>
<dbReference type="Proteomes" id="UP000762676">
    <property type="component" value="Unassembled WGS sequence"/>
</dbReference>